<evidence type="ECO:0000313" key="2">
    <source>
        <dbReference type="EMBL" id="MFD0950849.1"/>
    </source>
</evidence>
<evidence type="ECO:0000256" key="1">
    <source>
        <dbReference type="SAM" id="MobiDB-lite"/>
    </source>
</evidence>
<name>A0ABW3HJC1_9GAMM</name>
<sequence>MTDDANAEKKPRSNAATKPAVKTTKAAAGSVQKPSAQVATPKTKAPAKKPTIEPPEVEAIAEIEPEPVVIEPPPVRKNRSLFDAADDVRMSAMRVMGTARGAAEQARYVATEAAKEVASMASETAKSAAEMANESARNALQRASRSAQVVAQLAEDGAKMTAKLANDSAKAAGQMAREVALQMAQAYLRKSTITLPLPEALINKQMRNLADRHASVDYLAIYCGDDRVTVAIDGHHNRLVYTIELKFDVLECKVSRNAQYIRVRQVDETLDAQFRQTNFVANWMTKQVGRGAFFVANRLPTKSPVNQLMQDIPGVEREGPRLWRINLQESDLGGLLQNRSWMVDKLSNLTEFASLPGLSTLIGSQELLMQLVNQFEIRDVRVRPGRLELLVGIASTN</sequence>
<evidence type="ECO:0000313" key="3">
    <source>
        <dbReference type="Proteomes" id="UP001597044"/>
    </source>
</evidence>
<dbReference type="EMBL" id="JBHTIT010000001">
    <property type="protein sequence ID" value="MFD0950849.1"/>
    <property type="molecule type" value="Genomic_DNA"/>
</dbReference>
<comment type="caution">
    <text evidence="2">The sequence shown here is derived from an EMBL/GenBank/DDBJ whole genome shotgun (WGS) entry which is preliminary data.</text>
</comment>
<proteinExistence type="predicted"/>
<organism evidence="2 3">
    <name type="scientific">Paraperlucidibaca wandonensis</name>
    <dbReference type="NCBI Taxonomy" id="1268273"/>
    <lineage>
        <taxon>Bacteria</taxon>
        <taxon>Pseudomonadati</taxon>
        <taxon>Pseudomonadota</taxon>
        <taxon>Gammaproteobacteria</taxon>
        <taxon>Moraxellales</taxon>
        <taxon>Moraxellaceae</taxon>
        <taxon>Paraperlucidibaca</taxon>
    </lineage>
</organism>
<keyword evidence="3" id="KW-1185">Reference proteome</keyword>
<accession>A0ABW3HJC1</accession>
<feature type="compositionally biased region" description="Basic and acidic residues" evidence="1">
    <location>
        <begin position="1"/>
        <end position="11"/>
    </location>
</feature>
<feature type="region of interest" description="Disordered" evidence="1">
    <location>
        <begin position="1"/>
        <end position="56"/>
    </location>
</feature>
<reference evidence="3" key="1">
    <citation type="journal article" date="2019" name="Int. J. Syst. Evol. Microbiol.">
        <title>The Global Catalogue of Microorganisms (GCM) 10K type strain sequencing project: providing services to taxonomists for standard genome sequencing and annotation.</title>
        <authorList>
            <consortium name="The Broad Institute Genomics Platform"/>
            <consortium name="The Broad Institute Genome Sequencing Center for Infectious Disease"/>
            <person name="Wu L."/>
            <person name="Ma J."/>
        </authorList>
    </citation>
    <scope>NUCLEOTIDE SEQUENCE [LARGE SCALE GENOMIC DNA]</scope>
    <source>
        <strain evidence="3">CCUG 63419</strain>
    </source>
</reference>
<dbReference type="RefSeq" id="WP_379071926.1">
    <property type="nucleotide sequence ID" value="NZ_JBHTIT010000001.1"/>
</dbReference>
<gene>
    <name evidence="2" type="ORF">ACFQ0F_10680</name>
</gene>
<dbReference type="Proteomes" id="UP001597044">
    <property type="component" value="Unassembled WGS sequence"/>
</dbReference>
<feature type="compositionally biased region" description="Low complexity" evidence="1">
    <location>
        <begin position="15"/>
        <end position="28"/>
    </location>
</feature>
<protein>
    <submittedName>
        <fullName evidence="2">Uncharacterized protein</fullName>
    </submittedName>
</protein>